<feature type="compositionally biased region" description="Low complexity" evidence="4">
    <location>
        <begin position="62"/>
        <end position="74"/>
    </location>
</feature>
<dbReference type="GO" id="GO:0031491">
    <property type="term" value="F:nucleosome binding"/>
    <property type="evidence" value="ECO:0007669"/>
    <property type="project" value="TreeGrafter"/>
</dbReference>
<feature type="compositionally biased region" description="Polar residues" evidence="4">
    <location>
        <begin position="335"/>
        <end position="344"/>
    </location>
</feature>
<feature type="compositionally biased region" description="Polar residues" evidence="4">
    <location>
        <begin position="1959"/>
        <end position="1972"/>
    </location>
</feature>
<feature type="compositionally biased region" description="Polar residues" evidence="4">
    <location>
        <begin position="107"/>
        <end position="170"/>
    </location>
</feature>
<dbReference type="GO" id="GO:0003677">
    <property type="term" value="F:DNA binding"/>
    <property type="evidence" value="ECO:0007669"/>
    <property type="project" value="InterPro"/>
</dbReference>
<evidence type="ECO:0000313" key="6">
    <source>
        <dbReference type="EMBL" id="VUZ55408.1"/>
    </source>
</evidence>
<feature type="compositionally biased region" description="Pro residues" evidence="4">
    <location>
        <begin position="237"/>
        <end position="246"/>
    </location>
</feature>
<feature type="region of interest" description="Disordered" evidence="4">
    <location>
        <begin position="1918"/>
        <end position="1979"/>
    </location>
</feature>
<feature type="region of interest" description="Disordered" evidence="4">
    <location>
        <begin position="897"/>
        <end position="1066"/>
    </location>
</feature>
<feature type="compositionally biased region" description="Pro residues" evidence="4">
    <location>
        <begin position="304"/>
        <end position="313"/>
    </location>
</feature>
<feature type="compositionally biased region" description="Gly residues" evidence="4">
    <location>
        <begin position="748"/>
        <end position="765"/>
    </location>
</feature>
<feature type="compositionally biased region" description="Low complexity" evidence="4">
    <location>
        <begin position="1480"/>
        <end position="1490"/>
    </location>
</feature>
<feature type="compositionally biased region" description="Pro residues" evidence="4">
    <location>
        <begin position="188"/>
        <end position="199"/>
    </location>
</feature>
<feature type="compositionally biased region" description="Low complexity" evidence="4">
    <location>
        <begin position="461"/>
        <end position="470"/>
    </location>
</feature>
<evidence type="ECO:0000256" key="4">
    <source>
        <dbReference type="SAM" id="MobiDB-lite"/>
    </source>
</evidence>
<evidence type="ECO:0000313" key="7">
    <source>
        <dbReference type="Proteomes" id="UP000321570"/>
    </source>
</evidence>
<keyword evidence="7" id="KW-1185">Reference proteome</keyword>
<dbReference type="SUPFAM" id="SSF46774">
    <property type="entry name" value="ARID-like"/>
    <property type="match status" value="1"/>
</dbReference>
<dbReference type="GO" id="GO:0006357">
    <property type="term" value="P:regulation of transcription by RNA polymerase II"/>
    <property type="evidence" value="ECO:0007669"/>
    <property type="project" value="TreeGrafter"/>
</dbReference>
<dbReference type="InterPro" id="IPR036431">
    <property type="entry name" value="ARID_dom_sf"/>
</dbReference>
<gene>
    <name evidence="6" type="ORF">WMSIL1_LOCUS13248</name>
</gene>
<dbReference type="GO" id="GO:0005654">
    <property type="term" value="C:nucleoplasm"/>
    <property type="evidence" value="ECO:0007669"/>
    <property type="project" value="TreeGrafter"/>
</dbReference>
<sequence>MSTQQGYMTNPSQPTPPSNGSQFPSDCSNQFRGHPYQSYPNQECPSDMPAPNVAVSQPSHGQALTLNQLLLQNNSPGPQSNRVPPAMSPMGQPSGYRYDPYGYMPKSGQQQDGNTDLTPTQENMLRSSRANTPQEGGTSTVPDQQMDSSSTGPSVKSQPNRTASQQQPQCGPSPLPPNYPPQQSSMPIRPPGNFPPRPGYPAEYSQDPYGAPYPPMQRYPPPQQSRYPNPGSCYSMMPPPPPPTAGYPPSEYPQKMWPSYPPNMIPPDHPSNYPPQRPPYQPQQDMYGRGPYPPGPPMANGASPTPPRGPPPTQMRYPHPSDQGGVMSQPPVLAPSTQQQQEQSPVAGFSAPASQQPQSNRPETRDDSRVSCSGDQCGAGEQGMPPRPPSSSSARTGPPNSPKKDEDPSQQPQPPNQQAPPPPQQQNASVPSQHYQYMMQHQMQNMYRHPGPPSRIPPRGPHSGAAGAYGYPPPSSYPPPNFPPYQQQPQAPYPGEMPQIYQHQPPHYGGHQYPPQYPPNRGGYPPNQPGPPPNQQPPPSTHPMAQPPPNLSPQSASCFSRLMEMGFEPERRQWLEHYFFFMESIEKPLTGLPQVVKQPLDLYRFYLAVRERGGVLEVIKTKRWKEISQLFNINASASAAYTLRKNYCKYLLDYECRFDHGPGGVDVRVVAAQIDTLSGKKKKTSVGSIGGSEMNESSTSSSTPFPPPSPVGSQSSASSNLMPPTVQQPPSNGGSISQQGGSAAGPVEDGGGKSAVSPLGGGPGSGMSPAPSSAAASPYPQPPANSAPHQTVEQQQQQQSPSGGYPIPPGSLLPNQPPVSGGMPPWRPPPSQLMGQNQRPPFSPGPGYPQQSRISGPGYGGEMVGGRHPYPQAPPPYGRPSAGGHLMAAMEGMRSEMVGPADMPPKPPQMVTPGGNTVHHPPQAPTMGYHQRPQSYMGGMGQQQGGQQPPQPPPSFTAHYQPRPPPGMPPRHSLPPFSAGGYPGGPGSAPQPPPNTVLMPPQQQQVPPQQVPPPNQQQHQPPPRLHHPSSAGPPSGGTLMSQQQGQGQPQMPPSQHPGMMAQQRSGGAYVANPTAAYWRRLEVAQIFPPGCVEATQVDTSRRKRYRIKDLGNLTASKLVMALKSGLPVETTWALNALNVILRDEPNVLEAYFAPPTQQSLFAINANAPTLTTLVTSLTDHLRHAANELFPGHHLISELELPLHLDSETDKPIDLKNPPPLDIQTSSSVVQENNHIFVDLFSEIAAKNKQSFAPSNGLLNLEREIASMAHSMGVSVGALRDAIKQLLQGKNSRLLLKAAPPKLPRPAQSSLEGSLDKPGSGSLGKRGRGRGSASSLLAEHMATFDAAHSTSHSTSVVVPPKHSTAPTLLVSNLSGPEARANIRRLALLALDELMEAKESPPPVLLPAEDVGVELTSPPSSPLPPSSMREIFLRGGSDSTAYILPHPSGCRSSDADAPTTRRKRVLLSNEAPSEKKSKRTRSLSSSSLPVLSPQKVEEKNETDAVPNAASAAGAEPMNVDVEDDQDSELNSHRLMTDSRGYCPLRARSEIIRRGDSALWPVDSTAERAEGFALRCLCVSTVLRNLSFLPSCERVLANHKALLALAGRLLTVAHTHFDNPDVDWACVEDHTARYDSNSAWWMPWLDELCENILVLLVNISGHLQCAPLHETIVRPLLEGLLHWVTCQTAAATDPLPGHRIISPCRLALEALNRLSVSESNVAMLLATMDAVSAHRLFDRLASWLSLPEDQVTRELALSTMHYLSEPPANICQQQVDGNNASTCGLSMIAEAKPCPVAGLIAFIEVMESKTRRVIDQYGVQMLQDTPELMGTSLELLRRAGAMLERLAANSFGRSRFTPDLELRILGLATSRVLDATVAQLLSGCLLNLPQRDCHSEGICDLIPKLPSAEKVAELLKSLEESKKKEKVEDAKEKEQSSNKEGCAESKPKSPEELKVDEKEVTKMTTPDETTSSTNKPEVVAAV</sequence>
<feature type="compositionally biased region" description="Low complexity" evidence="4">
    <location>
        <begin position="728"/>
        <end position="741"/>
    </location>
</feature>
<evidence type="ECO:0000256" key="3">
    <source>
        <dbReference type="ARBA" id="ARBA00023242"/>
    </source>
</evidence>
<feature type="compositionally biased region" description="Polar residues" evidence="4">
    <location>
        <begin position="1"/>
        <end position="31"/>
    </location>
</feature>
<feature type="compositionally biased region" description="Basic and acidic residues" evidence="4">
    <location>
        <begin position="1918"/>
        <end position="1958"/>
    </location>
</feature>
<feature type="compositionally biased region" description="Pro residues" evidence="4">
    <location>
        <begin position="526"/>
        <end position="551"/>
    </location>
</feature>
<organism evidence="6 7">
    <name type="scientific">Hymenolepis diminuta</name>
    <name type="common">Rat tapeworm</name>
    <dbReference type="NCBI Taxonomy" id="6216"/>
    <lineage>
        <taxon>Eukaryota</taxon>
        <taxon>Metazoa</taxon>
        <taxon>Spiralia</taxon>
        <taxon>Lophotrochozoa</taxon>
        <taxon>Platyhelminthes</taxon>
        <taxon>Cestoda</taxon>
        <taxon>Eucestoda</taxon>
        <taxon>Cyclophyllidea</taxon>
        <taxon>Hymenolepididae</taxon>
        <taxon>Hymenolepis</taxon>
    </lineage>
</organism>
<feature type="compositionally biased region" description="Polar residues" evidence="4">
    <location>
        <begin position="352"/>
        <end position="361"/>
    </location>
</feature>
<dbReference type="InterPro" id="IPR021906">
    <property type="entry name" value="BAF250/Osa"/>
</dbReference>
<accession>A0A564Z955</accession>
<feature type="compositionally biased region" description="Pro residues" evidence="4">
    <location>
        <begin position="1009"/>
        <end position="1023"/>
    </location>
</feature>
<feature type="compositionally biased region" description="Pro residues" evidence="4">
    <location>
        <begin position="962"/>
        <end position="973"/>
    </location>
</feature>
<feature type="compositionally biased region" description="Pro residues" evidence="4">
    <location>
        <begin position="450"/>
        <end position="460"/>
    </location>
</feature>
<feature type="compositionally biased region" description="Low complexity" evidence="4">
    <location>
        <begin position="224"/>
        <end position="236"/>
    </location>
</feature>
<dbReference type="GO" id="GO:0016514">
    <property type="term" value="C:SWI/SNF complex"/>
    <property type="evidence" value="ECO:0007669"/>
    <property type="project" value="InterPro"/>
</dbReference>
<feature type="compositionally biased region" description="Low complexity" evidence="4">
    <location>
        <begin position="484"/>
        <end position="494"/>
    </location>
</feature>
<feature type="compositionally biased region" description="Low complexity" evidence="4">
    <location>
        <begin position="766"/>
        <end position="778"/>
    </location>
</feature>
<feature type="compositionally biased region" description="Pro residues" evidence="4">
    <location>
        <begin position="411"/>
        <end position="424"/>
    </location>
</feature>
<reference evidence="6 7" key="1">
    <citation type="submission" date="2019-07" db="EMBL/GenBank/DDBJ databases">
        <authorList>
            <person name="Jastrzebski P J."/>
            <person name="Paukszto L."/>
            <person name="Jastrzebski P J."/>
        </authorList>
    </citation>
    <scope>NUCLEOTIDE SEQUENCE [LARGE SCALE GENOMIC DNA]</scope>
    <source>
        <strain evidence="6 7">WMS-il1</strain>
    </source>
</reference>
<dbReference type="SMART" id="SM00501">
    <property type="entry name" value="BRIGHT"/>
    <property type="match status" value="1"/>
</dbReference>
<feature type="compositionally biased region" description="Pro residues" evidence="4">
    <location>
        <begin position="259"/>
        <end position="281"/>
    </location>
</feature>
<feature type="compositionally biased region" description="Pro residues" evidence="4">
    <location>
        <begin position="806"/>
        <end position="817"/>
    </location>
</feature>
<dbReference type="EMBL" id="CABIJS010000692">
    <property type="protein sequence ID" value="VUZ55408.1"/>
    <property type="molecule type" value="Genomic_DNA"/>
</dbReference>
<feature type="compositionally biased region" description="Low complexity" evidence="4">
    <location>
        <begin position="1040"/>
        <end position="1049"/>
    </location>
</feature>
<comment type="subcellular location">
    <subcellularLocation>
        <location evidence="1">Nucleus</location>
    </subcellularLocation>
</comment>
<name>A0A564Z955_HYMDI</name>
<evidence type="ECO:0000256" key="1">
    <source>
        <dbReference type="ARBA" id="ARBA00004123"/>
    </source>
</evidence>
<keyword evidence="2" id="KW-0597">Phosphoprotein</keyword>
<feature type="compositionally biased region" description="Low complexity" evidence="4">
    <location>
        <begin position="425"/>
        <end position="449"/>
    </location>
</feature>
<dbReference type="GO" id="GO:0045893">
    <property type="term" value="P:positive regulation of DNA-templated transcription"/>
    <property type="evidence" value="ECO:0007669"/>
    <property type="project" value="TreeGrafter"/>
</dbReference>
<dbReference type="PANTHER" id="PTHR12656:SF5">
    <property type="entry name" value="TRITHORAX GROUP PROTEIN OSA"/>
    <property type="match status" value="1"/>
</dbReference>
<feature type="region of interest" description="Disordered" evidence="4">
    <location>
        <begin position="1296"/>
        <end position="1333"/>
    </location>
</feature>
<proteinExistence type="predicted"/>
<feature type="compositionally biased region" description="Pro residues" evidence="4">
    <location>
        <begin position="171"/>
        <end position="180"/>
    </location>
</feature>
<dbReference type="InterPro" id="IPR001606">
    <property type="entry name" value="ARID_dom"/>
</dbReference>
<feature type="region of interest" description="Disordered" evidence="4">
    <location>
        <begin position="681"/>
        <end position="884"/>
    </location>
</feature>
<feature type="domain" description="ARID" evidence="5">
    <location>
        <begin position="568"/>
        <end position="659"/>
    </location>
</feature>
<feature type="region of interest" description="Disordered" evidence="4">
    <location>
        <begin position="1441"/>
        <end position="1515"/>
    </location>
</feature>
<dbReference type="SMART" id="SM01014">
    <property type="entry name" value="ARID"/>
    <property type="match status" value="1"/>
</dbReference>
<dbReference type="GO" id="GO:0071565">
    <property type="term" value="C:nBAF complex"/>
    <property type="evidence" value="ECO:0007669"/>
    <property type="project" value="TreeGrafter"/>
</dbReference>
<dbReference type="InterPro" id="IPR033388">
    <property type="entry name" value="BAF250_C"/>
</dbReference>
<dbReference type="Proteomes" id="UP000321570">
    <property type="component" value="Unassembled WGS sequence"/>
</dbReference>
<dbReference type="Pfam" id="PF01388">
    <property type="entry name" value="ARID"/>
    <property type="match status" value="1"/>
</dbReference>
<protein>
    <recommendedName>
        <fullName evidence="5">ARID domain-containing protein</fullName>
    </recommendedName>
</protein>
<dbReference type="PANTHER" id="PTHR12656">
    <property type="entry name" value="BRG-1 ASSOCIATED FACTOR 250 BAF250"/>
    <property type="match status" value="1"/>
</dbReference>
<dbReference type="Gene3D" id="1.10.150.60">
    <property type="entry name" value="ARID DNA-binding domain"/>
    <property type="match status" value="1"/>
</dbReference>
<feature type="compositionally biased region" description="Low complexity" evidence="4">
    <location>
        <begin position="786"/>
        <end position="805"/>
    </location>
</feature>
<dbReference type="Pfam" id="PF12031">
    <property type="entry name" value="BAF250_C"/>
    <property type="match status" value="1"/>
</dbReference>
<dbReference type="PROSITE" id="PS51011">
    <property type="entry name" value="ARID"/>
    <property type="match status" value="1"/>
</dbReference>
<dbReference type="GO" id="GO:0035060">
    <property type="term" value="C:brahma complex"/>
    <property type="evidence" value="ECO:0007669"/>
    <property type="project" value="InterPro"/>
</dbReference>
<feature type="compositionally biased region" description="Pro residues" evidence="4">
    <location>
        <begin position="211"/>
        <end position="223"/>
    </location>
</feature>
<dbReference type="CDD" id="cd16865">
    <property type="entry name" value="ARID_ARID1A-like"/>
    <property type="match status" value="1"/>
</dbReference>
<feature type="region of interest" description="Disordered" evidence="4">
    <location>
        <begin position="1"/>
        <end position="555"/>
    </location>
</feature>
<dbReference type="GO" id="GO:0006338">
    <property type="term" value="P:chromatin remodeling"/>
    <property type="evidence" value="ECO:0007669"/>
    <property type="project" value="InterPro"/>
</dbReference>
<keyword evidence="3" id="KW-0539">Nucleus</keyword>
<evidence type="ECO:0000259" key="5">
    <source>
        <dbReference type="PROSITE" id="PS51011"/>
    </source>
</evidence>
<feature type="compositionally biased region" description="Low complexity" evidence="4">
    <location>
        <begin position="501"/>
        <end position="525"/>
    </location>
</feature>
<feature type="compositionally biased region" description="Pro residues" evidence="4">
    <location>
        <begin position="471"/>
        <end position="483"/>
    </location>
</feature>
<evidence type="ECO:0000256" key="2">
    <source>
        <dbReference type="ARBA" id="ARBA00022553"/>
    </source>
</evidence>